<evidence type="ECO:0000313" key="2">
    <source>
        <dbReference type="EMBL" id="GBG75977.1"/>
    </source>
</evidence>
<comment type="caution">
    <text evidence="2">The sequence shown here is derived from an EMBL/GenBank/DDBJ whole genome shotgun (WGS) entry which is preliminary data.</text>
</comment>
<dbReference type="Proteomes" id="UP000265515">
    <property type="component" value="Unassembled WGS sequence"/>
</dbReference>
<feature type="compositionally biased region" description="Polar residues" evidence="1">
    <location>
        <begin position="128"/>
        <end position="140"/>
    </location>
</feature>
<dbReference type="Gramene" id="GBG75977">
    <property type="protein sequence ID" value="GBG75977"/>
    <property type="gene ID" value="CBR_g21219"/>
</dbReference>
<proteinExistence type="predicted"/>
<name>A0A388L103_CHABU</name>
<sequence>MAALSTSFSKPKEGPVTQSMSAHADLTRRGEDANDQSVCGSLHVPPKHSTKKSTSNSPSLQSRSAGSQKLKGMKEGANKGISQSRTALPHGPAGVNSLGNAQQNVRKSADKKRRQVDDVNMDVDKVGDTNSGARGENSVSVGVRPSARVGKAVMKKKQSEGIHTDSGEELLASEGDGVFAGWSLGVSGGVLDGGGVGGVTREMLGQYGSDGEVGGVSGDIEMASGVGDLEDRGRGDGLLESVESVLAAIVPIEGLVLAGEFVERVRDFGKVANERAVIVGKAEEGTELEEGLGHGVLDEGCDL</sequence>
<dbReference type="EMBL" id="BFEA01000235">
    <property type="protein sequence ID" value="GBG75977.1"/>
    <property type="molecule type" value="Genomic_DNA"/>
</dbReference>
<feature type="region of interest" description="Disordered" evidence="1">
    <location>
        <begin position="1"/>
        <end position="166"/>
    </location>
</feature>
<keyword evidence="3" id="KW-1185">Reference proteome</keyword>
<feature type="compositionally biased region" description="Basic and acidic residues" evidence="1">
    <location>
        <begin position="157"/>
        <end position="166"/>
    </location>
</feature>
<evidence type="ECO:0000313" key="3">
    <source>
        <dbReference type="Proteomes" id="UP000265515"/>
    </source>
</evidence>
<feature type="compositionally biased region" description="Polar residues" evidence="1">
    <location>
        <begin position="52"/>
        <end position="67"/>
    </location>
</feature>
<protein>
    <submittedName>
        <fullName evidence="2">Uncharacterized protein</fullName>
    </submittedName>
</protein>
<accession>A0A388L103</accession>
<organism evidence="2 3">
    <name type="scientific">Chara braunii</name>
    <name type="common">Braun's stonewort</name>
    <dbReference type="NCBI Taxonomy" id="69332"/>
    <lineage>
        <taxon>Eukaryota</taxon>
        <taxon>Viridiplantae</taxon>
        <taxon>Streptophyta</taxon>
        <taxon>Charophyceae</taxon>
        <taxon>Charales</taxon>
        <taxon>Characeae</taxon>
        <taxon>Chara</taxon>
    </lineage>
</organism>
<dbReference type="AlphaFoldDB" id="A0A388L103"/>
<evidence type="ECO:0000256" key="1">
    <source>
        <dbReference type="SAM" id="MobiDB-lite"/>
    </source>
</evidence>
<dbReference type="OrthoDB" id="10672405at2759"/>
<feature type="compositionally biased region" description="Polar residues" evidence="1">
    <location>
        <begin position="97"/>
        <end position="106"/>
    </location>
</feature>
<gene>
    <name evidence="2" type="ORF">CBR_g21219</name>
</gene>
<reference evidence="2 3" key="1">
    <citation type="journal article" date="2018" name="Cell">
        <title>The Chara Genome: Secondary Complexity and Implications for Plant Terrestrialization.</title>
        <authorList>
            <person name="Nishiyama T."/>
            <person name="Sakayama H."/>
            <person name="Vries J.D."/>
            <person name="Buschmann H."/>
            <person name="Saint-Marcoux D."/>
            <person name="Ullrich K.K."/>
            <person name="Haas F.B."/>
            <person name="Vanderstraeten L."/>
            <person name="Becker D."/>
            <person name="Lang D."/>
            <person name="Vosolsobe S."/>
            <person name="Rombauts S."/>
            <person name="Wilhelmsson P.K.I."/>
            <person name="Janitza P."/>
            <person name="Kern R."/>
            <person name="Heyl A."/>
            <person name="Rumpler F."/>
            <person name="Villalobos L.I.A.C."/>
            <person name="Clay J.M."/>
            <person name="Skokan R."/>
            <person name="Toyoda A."/>
            <person name="Suzuki Y."/>
            <person name="Kagoshima H."/>
            <person name="Schijlen E."/>
            <person name="Tajeshwar N."/>
            <person name="Catarino B."/>
            <person name="Hetherington A.J."/>
            <person name="Saltykova A."/>
            <person name="Bonnot C."/>
            <person name="Breuninger H."/>
            <person name="Symeonidi A."/>
            <person name="Radhakrishnan G.V."/>
            <person name="Van Nieuwerburgh F."/>
            <person name="Deforce D."/>
            <person name="Chang C."/>
            <person name="Karol K.G."/>
            <person name="Hedrich R."/>
            <person name="Ulvskov P."/>
            <person name="Glockner G."/>
            <person name="Delwiche C.F."/>
            <person name="Petrasek J."/>
            <person name="Van de Peer Y."/>
            <person name="Friml J."/>
            <person name="Beilby M."/>
            <person name="Dolan L."/>
            <person name="Kohara Y."/>
            <person name="Sugano S."/>
            <person name="Fujiyama A."/>
            <person name="Delaux P.-M."/>
            <person name="Quint M."/>
            <person name="TheiBen G."/>
            <person name="Hagemann M."/>
            <person name="Harholt J."/>
            <person name="Dunand C."/>
            <person name="Zachgo S."/>
            <person name="Langdale J."/>
            <person name="Maumus F."/>
            <person name="Straeten D.V.D."/>
            <person name="Gould S.B."/>
            <person name="Rensing S.A."/>
        </authorList>
    </citation>
    <scope>NUCLEOTIDE SEQUENCE [LARGE SCALE GENOMIC DNA]</scope>
    <source>
        <strain evidence="2 3">S276</strain>
    </source>
</reference>